<dbReference type="Gene3D" id="1.25.40.10">
    <property type="entry name" value="Tetratricopeptide repeat domain"/>
    <property type="match status" value="1"/>
</dbReference>
<dbReference type="InterPro" id="IPR019734">
    <property type="entry name" value="TPR_rpt"/>
</dbReference>
<protein>
    <submittedName>
        <fullName evidence="4">VWA domain-containing protein</fullName>
    </submittedName>
</protein>
<proteinExistence type="predicted"/>
<keyword evidence="2" id="KW-0812">Transmembrane</keyword>
<keyword evidence="1" id="KW-0802">TPR repeat</keyword>
<accession>A0ABV4MD37</accession>
<comment type="caution">
    <text evidence="4">The sequence shown here is derived from an EMBL/GenBank/DDBJ whole genome shotgun (WGS) entry which is preliminary data.</text>
</comment>
<dbReference type="Gene3D" id="3.40.50.410">
    <property type="entry name" value="von Willebrand factor, type A domain"/>
    <property type="match status" value="1"/>
</dbReference>
<dbReference type="SUPFAM" id="SSF53300">
    <property type="entry name" value="vWA-like"/>
    <property type="match status" value="1"/>
</dbReference>
<dbReference type="Pfam" id="PF13519">
    <property type="entry name" value="VWA_2"/>
    <property type="match status" value="1"/>
</dbReference>
<dbReference type="InterPro" id="IPR036465">
    <property type="entry name" value="vWFA_dom_sf"/>
</dbReference>
<reference evidence="4 5" key="1">
    <citation type="submission" date="2024-06" db="EMBL/GenBank/DDBJ databases">
        <authorList>
            <person name="Steensen K."/>
            <person name="Seneca J."/>
            <person name="Bartlau N."/>
            <person name="Yu A.X."/>
            <person name="Polz M.F."/>
        </authorList>
    </citation>
    <scope>NUCLEOTIDE SEQUENCE [LARGE SCALE GENOMIC DNA]</scope>
    <source>
        <strain evidence="4 5">1F146</strain>
    </source>
</reference>
<name>A0ABV4MD37_9VIBR</name>
<dbReference type="PROSITE" id="PS50005">
    <property type="entry name" value="TPR"/>
    <property type="match status" value="1"/>
</dbReference>
<dbReference type="SUPFAM" id="SSF48452">
    <property type="entry name" value="TPR-like"/>
    <property type="match status" value="1"/>
</dbReference>
<dbReference type="SMART" id="SM00028">
    <property type="entry name" value="TPR"/>
    <property type="match status" value="1"/>
</dbReference>
<evidence type="ECO:0000313" key="4">
    <source>
        <dbReference type="EMBL" id="MEZ8207456.1"/>
    </source>
</evidence>
<keyword evidence="2" id="KW-0472">Membrane</keyword>
<dbReference type="RefSeq" id="WP_371718403.1">
    <property type="nucleotide sequence ID" value="NZ_JBGOOF010000009.1"/>
</dbReference>
<feature type="domain" description="VWFA" evidence="3">
    <location>
        <begin position="87"/>
        <end position="284"/>
    </location>
</feature>
<organism evidence="4 5">
    <name type="scientific">Vibrio bivalvicida</name>
    <dbReference type="NCBI Taxonomy" id="1276888"/>
    <lineage>
        <taxon>Bacteria</taxon>
        <taxon>Pseudomonadati</taxon>
        <taxon>Pseudomonadota</taxon>
        <taxon>Gammaproteobacteria</taxon>
        <taxon>Vibrionales</taxon>
        <taxon>Vibrionaceae</taxon>
        <taxon>Vibrio</taxon>
        <taxon>Vibrio oreintalis group</taxon>
    </lineage>
</organism>
<feature type="non-terminal residue" evidence="4">
    <location>
        <position position="443"/>
    </location>
</feature>
<gene>
    <name evidence="4" type="ORF">ACED39_01525</name>
</gene>
<dbReference type="InterPro" id="IPR002035">
    <property type="entry name" value="VWF_A"/>
</dbReference>
<dbReference type="InterPro" id="IPR050768">
    <property type="entry name" value="UPF0353/GerABKA_families"/>
</dbReference>
<dbReference type="PANTHER" id="PTHR22550:SF14">
    <property type="entry name" value="VWFA DOMAIN-CONTAINING PROTEIN"/>
    <property type="match status" value="1"/>
</dbReference>
<feature type="repeat" description="TPR" evidence="1">
    <location>
        <begin position="396"/>
        <end position="429"/>
    </location>
</feature>
<dbReference type="Pfam" id="PF14559">
    <property type="entry name" value="TPR_19"/>
    <property type="match status" value="1"/>
</dbReference>
<sequence>MSSFLFLYPQWLIATLPWMGLIYWLTRRNRSQTLIAPHLAKAMGLQVTQTSKIALNLMAVCGLITIVALAGPSFSKQERPSFVNTSARVVVMDMSMSMYATDIKPNRLTQAKYKVSDLLENWQEGSTGLVAYAGDAYRISPMTSDSLTIANQVPNLSPELMPYPGANAAAGVELAIQMMTNIGLAQGNIVLVADDIDDQERDDIQSLLSGTNWQLVLLGMGSRSGAPIKLSDGTLMTKASGQPVVAKSNFDNMRALASSLDGYFVPVQITNSDVEKITQLTSHIDSTGNMNKDQSVTEQINQGYWLLPLLIVPALLLFRRGILFSVALIFIPLLSPKPAMATPWLNQDQQAMQYFENKEYDKAAEQFSQQEWKGIAQYQAQNYEGAIKSLKGATSQEGRYNLANAYAQNGQLDEAENLYQSILNQDPSNQDAKHNLEVVRQAQ</sequence>
<dbReference type="EMBL" id="JBGOOS010000001">
    <property type="protein sequence ID" value="MEZ8207456.1"/>
    <property type="molecule type" value="Genomic_DNA"/>
</dbReference>
<keyword evidence="5" id="KW-1185">Reference proteome</keyword>
<feature type="transmembrane region" description="Helical" evidence="2">
    <location>
        <begin position="53"/>
        <end position="74"/>
    </location>
</feature>
<dbReference type="PROSITE" id="PS50234">
    <property type="entry name" value="VWFA"/>
    <property type="match status" value="1"/>
</dbReference>
<evidence type="ECO:0000313" key="5">
    <source>
        <dbReference type="Proteomes" id="UP001569151"/>
    </source>
</evidence>
<feature type="transmembrane region" description="Helical" evidence="2">
    <location>
        <begin position="6"/>
        <end position="25"/>
    </location>
</feature>
<dbReference type="InterPro" id="IPR011990">
    <property type="entry name" value="TPR-like_helical_dom_sf"/>
</dbReference>
<dbReference type="PANTHER" id="PTHR22550">
    <property type="entry name" value="SPORE GERMINATION PROTEIN"/>
    <property type="match status" value="1"/>
</dbReference>
<dbReference type="Proteomes" id="UP001569151">
    <property type="component" value="Unassembled WGS sequence"/>
</dbReference>
<keyword evidence="2" id="KW-1133">Transmembrane helix</keyword>
<evidence type="ECO:0000256" key="2">
    <source>
        <dbReference type="SAM" id="Phobius"/>
    </source>
</evidence>
<evidence type="ECO:0000259" key="3">
    <source>
        <dbReference type="PROSITE" id="PS50234"/>
    </source>
</evidence>
<evidence type="ECO:0000256" key="1">
    <source>
        <dbReference type="PROSITE-ProRule" id="PRU00339"/>
    </source>
</evidence>